<accession>A0A9Q9FFI0</accession>
<dbReference type="InterPro" id="IPR036388">
    <property type="entry name" value="WH-like_DNA-bd_sf"/>
</dbReference>
<keyword evidence="3" id="KW-0238">DNA-binding</keyword>
<keyword evidence="2" id="KW-0805">Transcription regulation</keyword>
<dbReference type="Proteomes" id="UP001058072">
    <property type="component" value="Chromosome"/>
</dbReference>
<evidence type="ECO:0000313" key="8">
    <source>
        <dbReference type="Proteomes" id="UP001058016"/>
    </source>
</evidence>
<sequence length="297" mass="34430">MIDELKSFIQVVDEQNFTKAAQKLNLSQPAVSMHISGLEKQLDTILILRSNKQKNFLLTPDGELLYKRAKKIVHQYEEMMNEIKSQKTEVQGTLKIGASLTIGEYLLPKILLQLSKLYPNLMFEVIIENSHTIMEKINQLELEIGLIEDDEVHLTLNRQPFYCDTLQIAYSDKLTLPKSPAQYHTFFSSQAWFIREEGSGTRAITDFFLEKLRIIPKHKVILGSNYLIKETLRHQHGMTFASTLMKHQDFKGISYLEEEAYTLSRLFYYVTKEGVVLSKRVQCMISLLNELDETMRS</sequence>
<dbReference type="SUPFAM" id="SSF53850">
    <property type="entry name" value="Periplasmic binding protein-like II"/>
    <property type="match status" value="1"/>
</dbReference>
<dbReference type="Pfam" id="PF03466">
    <property type="entry name" value="LysR_substrate"/>
    <property type="match status" value="1"/>
</dbReference>
<evidence type="ECO:0000256" key="3">
    <source>
        <dbReference type="ARBA" id="ARBA00023125"/>
    </source>
</evidence>
<protein>
    <submittedName>
        <fullName evidence="7">LysR family transcriptional regulator</fullName>
    </submittedName>
</protein>
<dbReference type="GO" id="GO:0003700">
    <property type="term" value="F:DNA-binding transcription factor activity"/>
    <property type="evidence" value="ECO:0007669"/>
    <property type="project" value="InterPro"/>
</dbReference>
<dbReference type="PANTHER" id="PTHR30126:SF39">
    <property type="entry name" value="HTH-TYPE TRANSCRIPTIONAL REGULATOR CYSL"/>
    <property type="match status" value="1"/>
</dbReference>
<comment type="similarity">
    <text evidence="1">Belongs to the LysR transcriptional regulatory family.</text>
</comment>
<evidence type="ECO:0000256" key="1">
    <source>
        <dbReference type="ARBA" id="ARBA00009437"/>
    </source>
</evidence>
<dbReference type="RefSeq" id="WP_212724390.1">
    <property type="nucleotide sequence ID" value="NZ_CP071249.1"/>
</dbReference>
<dbReference type="AlphaFoldDB" id="A0A9Q9FFI0"/>
<dbReference type="InterPro" id="IPR000847">
    <property type="entry name" value="LysR_HTH_N"/>
</dbReference>
<evidence type="ECO:0000259" key="5">
    <source>
        <dbReference type="PROSITE" id="PS50931"/>
    </source>
</evidence>
<dbReference type="PROSITE" id="PS50931">
    <property type="entry name" value="HTH_LYSR"/>
    <property type="match status" value="1"/>
</dbReference>
<feature type="domain" description="HTH lysR-type" evidence="5">
    <location>
        <begin position="1"/>
        <end position="57"/>
    </location>
</feature>
<organism evidence="7 9">
    <name type="scientific">Turicibacter bilis</name>
    <dbReference type="NCBI Taxonomy" id="2735723"/>
    <lineage>
        <taxon>Bacteria</taxon>
        <taxon>Bacillati</taxon>
        <taxon>Bacillota</taxon>
        <taxon>Erysipelotrichia</taxon>
        <taxon>Erysipelotrichales</taxon>
        <taxon>Turicibacteraceae</taxon>
        <taxon>Turicibacter</taxon>
    </lineage>
</organism>
<dbReference type="EMBL" id="CP071250">
    <property type="protein sequence ID" value="UUF08607.1"/>
    <property type="molecule type" value="Genomic_DNA"/>
</dbReference>
<dbReference type="SUPFAM" id="SSF46785">
    <property type="entry name" value="Winged helix' DNA-binding domain"/>
    <property type="match status" value="1"/>
</dbReference>
<evidence type="ECO:0000313" key="6">
    <source>
        <dbReference type="EMBL" id="UUF05948.1"/>
    </source>
</evidence>
<keyword evidence="4" id="KW-0804">Transcription</keyword>
<dbReference type="FunFam" id="1.10.10.10:FF:000001">
    <property type="entry name" value="LysR family transcriptional regulator"/>
    <property type="match status" value="1"/>
</dbReference>
<reference evidence="7 8" key="1">
    <citation type="submission" date="2021-03" db="EMBL/GenBank/DDBJ databases">
        <title>Comparative Genomics and Metabolomics in the genus Turicibacter.</title>
        <authorList>
            <person name="Maki J."/>
            <person name="Looft T."/>
        </authorList>
    </citation>
    <scope>NUCLEOTIDE SEQUENCE</scope>
    <source>
        <strain evidence="7">ISU324</strain>
        <strain evidence="6 8">MMM721</strain>
    </source>
</reference>
<dbReference type="InterPro" id="IPR036390">
    <property type="entry name" value="WH_DNA-bd_sf"/>
</dbReference>
<dbReference type="GO" id="GO:0000976">
    <property type="term" value="F:transcription cis-regulatory region binding"/>
    <property type="evidence" value="ECO:0007669"/>
    <property type="project" value="TreeGrafter"/>
</dbReference>
<dbReference type="EMBL" id="CP071249">
    <property type="protein sequence ID" value="UUF05948.1"/>
    <property type="molecule type" value="Genomic_DNA"/>
</dbReference>
<dbReference type="Gene3D" id="3.40.190.290">
    <property type="match status" value="1"/>
</dbReference>
<keyword evidence="8" id="KW-1185">Reference proteome</keyword>
<evidence type="ECO:0000256" key="2">
    <source>
        <dbReference type="ARBA" id="ARBA00023015"/>
    </source>
</evidence>
<dbReference type="Pfam" id="PF00126">
    <property type="entry name" value="HTH_1"/>
    <property type="match status" value="1"/>
</dbReference>
<dbReference type="PRINTS" id="PR00039">
    <property type="entry name" value="HTHLYSR"/>
</dbReference>
<proteinExistence type="inferred from homology"/>
<evidence type="ECO:0000313" key="9">
    <source>
        <dbReference type="Proteomes" id="UP001058072"/>
    </source>
</evidence>
<evidence type="ECO:0000313" key="7">
    <source>
        <dbReference type="EMBL" id="UUF08607.1"/>
    </source>
</evidence>
<dbReference type="InterPro" id="IPR005119">
    <property type="entry name" value="LysR_subst-bd"/>
</dbReference>
<evidence type="ECO:0000256" key="4">
    <source>
        <dbReference type="ARBA" id="ARBA00023163"/>
    </source>
</evidence>
<dbReference type="Proteomes" id="UP001058016">
    <property type="component" value="Chromosome"/>
</dbReference>
<gene>
    <name evidence="6" type="ORF">J0J69_13085</name>
    <name evidence="7" type="ORF">J0J70_00870</name>
</gene>
<dbReference type="PANTHER" id="PTHR30126">
    <property type="entry name" value="HTH-TYPE TRANSCRIPTIONAL REGULATOR"/>
    <property type="match status" value="1"/>
</dbReference>
<name>A0A9Q9FFI0_9FIRM</name>
<dbReference type="Gene3D" id="1.10.10.10">
    <property type="entry name" value="Winged helix-like DNA-binding domain superfamily/Winged helix DNA-binding domain"/>
    <property type="match status" value="1"/>
</dbReference>